<evidence type="ECO:0000313" key="7">
    <source>
        <dbReference type="EMBL" id="SVE94395.1"/>
    </source>
</evidence>
<evidence type="ECO:0000256" key="3">
    <source>
        <dbReference type="ARBA" id="ARBA00022741"/>
    </source>
</evidence>
<evidence type="ECO:0000256" key="1">
    <source>
        <dbReference type="ARBA" id="ARBA00007699"/>
    </source>
</evidence>
<dbReference type="Gene3D" id="2.30.39.10">
    <property type="entry name" value="Alpha-1-antitrypsin, domain 1"/>
    <property type="match status" value="1"/>
</dbReference>
<dbReference type="InterPro" id="IPR027417">
    <property type="entry name" value="P-loop_NTPase"/>
</dbReference>
<dbReference type="Gene3D" id="6.20.40.10">
    <property type="match status" value="1"/>
</dbReference>
<dbReference type="EMBL" id="LR024776">
    <property type="protein sequence ID" value="SVE94395.1"/>
    <property type="molecule type" value="mRNA"/>
</dbReference>
<name>A0A4Y7NQL9_9CRUS</name>
<dbReference type="PROSITE" id="PS51710">
    <property type="entry name" value="G_OBG"/>
    <property type="match status" value="1"/>
</dbReference>
<dbReference type="HAMAP" id="MF_01454">
    <property type="entry name" value="GTPase_Obg"/>
    <property type="match status" value="1"/>
</dbReference>
<sequence>MMGSQISMFILLPNRLRGLARLESSLSPEVLDSMEKRLKHTLLDIVIPRFKFESSPDLKKVLSSLGITDLFSDAADLSGISGSKELYVSDAFHRAFIEVNEKGTEAAAATEIPRPVPIKKSKSQSTKVKPIVDFRTIKVQGGKGGDGCISLRRLPKNPLGGPDGGDGGNGGHITFRATSNKTSLEHIPSVIKADDGVKGSNRDCHGRNAEHLVIEVPVGTMFKSMNGQILADLDADGSVFIAARGGAGGKGNHYFTTDVNQAPEVAEYGAEGEELNYTVEIRTIAHVGLIGLPNAGKSTFLRAISRARPKVAPYPFTTLQPHVGVIKYDDQNQVTVADIPGLIAGAHRNRGLGIAFLRHIERCLCLLYVLDTSLPQPWDQLEVLRYEIEQYDENLLERPSGVLANKMDLVQSKDNFDELKRRIDKLGLPLFPLSAQNNLGIPPILSHVRKLYDMSHTREISDE</sequence>
<dbReference type="InterPro" id="IPR031167">
    <property type="entry name" value="G_OBG"/>
</dbReference>
<dbReference type="InterPro" id="IPR006169">
    <property type="entry name" value="GTP1_OBG_dom"/>
</dbReference>
<dbReference type="InterPro" id="IPR042185">
    <property type="entry name" value="Serpin_sf_2"/>
</dbReference>
<dbReference type="PRINTS" id="PR00326">
    <property type="entry name" value="GTP1OBG"/>
</dbReference>
<dbReference type="InterPro" id="IPR014100">
    <property type="entry name" value="GTP-bd_Obg/CgtA"/>
</dbReference>
<dbReference type="GO" id="GO:0000287">
    <property type="term" value="F:magnesium ion binding"/>
    <property type="evidence" value="ECO:0007669"/>
    <property type="project" value="InterPro"/>
</dbReference>
<accession>A0A4Y7NQL9</accession>
<dbReference type="InterPro" id="IPR036186">
    <property type="entry name" value="Serpin_sf"/>
</dbReference>
<reference evidence="7" key="1">
    <citation type="submission" date="2018-08" db="EMBL/GenBank/DDBJ databases">
        <authorList>
            <person name="Cornetti L."/>
        </authorList>
    </citation>
    <scope>NUCLEOTIDE SEQUENCE</scope>
    <source>
        <strain evidence="7">OM-SAIQ-clone2</strain>
    </source>
</reference>
<dbReference type="NCBIfam" id="NF008956">
    <property type="entry name" value="PRK12299.1"/>
    <property type="match status" value="1"/>
</dbReference>
<proteinExistence type="evidence at transcript level"/>
<dbReference type="Pfam" id="PF01926">
    <property type="entry name" value="MMR_HSR1"/>
    <property type="match status" value="1"/>
</dbReference>
<dbReference type="GO" id="GO:0003924">
    <property type="term" value="F:GTPase activity"/>
    <property type="evidence" value="ECO:0007669"/>
    <property type="project" value="InterPro"/>
</dbReference>
<keyword evidence="4" id="KW-0342">GTP-binding</keyword>
<dbReference type="GO" id="GO:0042254">
    <property type="term" value="P:ribosome biogenesis"/>
    <property type="evidence" value="ECO:0007669"/>
    <property type="project" value="UniProtKB-UniRule"/>
</dbReference>
<feature type="domain" description="Obg" evidence="6">
    <location>
        <begin position="129"/>
        <end position="284"/>
    </location>
</feature>
<evidence type="ECO:0000259" key="5">
    <source>
        <dbReference type="PROSITE" id="PS51710"/>
    </source>
</evidence>
<dbReference type="Pfam" id="PF00079">
    <property type="entry name" value="Serpin"/>
    <property type="match status" value="1"/>
</dbReference>
<protein>
    <submittedName>
        <fullName evidence="7">EOG090X0ACU</fullName>
    </submittedName>
</protein>
<evidence type="ECO:0000256" key="4">
    <source>
        <dbReference type="ARBA" id="ARBA00023134"/>
    </source>
</evidence>
<keyword evidence="3" id="KW-0547">Nucleotide-binding</keyword>
<evidence type="ECO:0000256" key="2">
    <source>
        <dbReference type="ARBA" id="ARBA00022517"/>
    </source>
</evidence>
<dbReference type="PROSITE" id="PS51883">
    <property type="entry name" value="OBG"/>
    <property type="match status" value="1"/>
</dbReference>
<dbReference type="SUPFAM" id="SSF56574">
    <property type="entry name" value="Serpins"/>
    <property type="match status" value="1"/>
</dbReference>
<dbReference type="InterPro" id="IPR023796">
    <property type="entry name" value="Serpin_dom"/>
</dbReference>
<dbReference type="GO" id="GO:0005739">
    <property type="term" value="C:mitochondrion"/>
    <property type="evidence" value="ECO:0007669"/>
    <property type="project" value="TreeGrafter"/>
</dbReference>
<dbReference type="SUPFAM" id="SSF52540">
    <property type="entry name" value="P-loop containing nucleoside triphosphate hydrolases"/>
    <property type="match status" value="1"/>
</dbReference>
<dbReference type="PANTHER" id="PTHR11702:SF31">
    <property type="entry name" value="MITOCHONDRIAL RIBOSOME-ASSOCIATED GTPASE 2"/>
    <property type="match status" value="1"/>
</dbReference>
<feature type="domain" description="OBG-type G" evidence="5">
    <location>
        <begin position="285"/>
        <end position="453"/>
    </location>
</feature>
<dbReference type="GO" id="GO:0005525">
    <property type="term" value="F:GTP binding"/>
    <property type="evidence" value="ECO:0007669"/>
    <property type="project" value="UniProtKB-KW"/>
</dbReference>
<organism evidence="7">
    <name type="scientific">Simocephalus serrulatus</name>
    <dbReference type="NCBI Taxonomy" id="117539"/>
    <lineage>
        <taxon>Eukaryota</taxon>
        <taxon>Metazoa</taxon>
        <taxon>Ecdysozoa</taxon>
        <taxon>Arthropoda</taxon>
        <taxon>Crustacea</taxon>
        <taxon>Branchiopoda</taxon>
        <taxon>Diplostraca</taxon>
        <taxon>Cladocera</taxon>
        <taxon>Anomopoda</taxon>
        <taxon>Daphniidae</taxon>
        <taxon>Simocephalus</taxon>
    </lineage>
</organism>
<dbReference type="CDD" id="cd01898">
    <property type="entry name" value="Obg"/>
    <property type="match status" value="1"/>
</dbReference>
<gene>
    <name evidence="7" type="primary">EOG090X0ACU</name>
</gene>
<dbReference type="InterPro" id="IPR045086">
    <property type="entry name" value="OBG_GTPase"/>
</dbReference>
<dbReference type="SUPFAM" id="SSF82051">
    <property type="entry name" value="Obg GTP-binding protein N-terminal domain"/>
    <property type="match status" value="1"/>
</dbReference>
<comment type="similarity">
    <text evidence="1">Belongs to the TRAFAC class OBG-HflX-like GTPase superfamily. OBG GTPase family.</text>
</comment>
<dbReference type="Gene3D" id="2.70.210.12">
    <property type="entry name" value="GTP1/OBG domain"/>
    <property type="match status" value="1"/>
</dbReference>
<keyword evidence="2" id="KW-0690">Ribosome biogenesis</keyword>
<dbReference type="PANTHER" id="PTHR11702">
    <property type="entry name" value="DEVELOPMENTALLY REGULATED GTP-BINDING PROTEIN-RELATED"/>
    <property type="match status" value="1"/>
</dbReference>
<dbReference type="AlphaFoldDB" id="A0A4Y7NQL9"/>
<dbReference type="Gene3D" id="3.40.50.300">
    <property type="entry name" value="P-loop containing nucleotide triphosphate hydrolases"/>
    <property type="match status" value="1"/>
</dbReference>
<dbReference type="FunFam" id="2.70.210.12:FF:000001">
    <property type="entry name" value="GTPase Obg"/>
    <property type="match status" value="1"/>
</dbReference>
<evidence type="ECO:0000259" key="6">
    <source>
        <dbReference type="PROSITE" id="PS51883"/>
    </source>
</evidence>
<dbReference type="InterPro" id="IPR006073">
    <property type="entry name" value="GTP-bd"/>
</dbReference>
<dbReference type="Pfam" id="PF01018">
    <property type="entry name" value="GTP1_OBG"/>
    <property type="match status" value="1"/>
</dbReference>
<dbReference type="NCBIfam" id="TIGR02729">
    <property type="entry name" value="Obg_CgtA"/>
    <property type="match status" value="1"/>
</dbReference>
<dbReference type="InterPro" id="IPR036726">
    <property type="entry name" value="GTP1_OBG_dom_sf"/>
</dbReference>